<dbReference type="InterPro" id="IPR027417">
    <property type="entry name" value="P-loop_NTPase"/>
</dbReference>
<dbReference type="AlphaFoldDB" id="T0YCF7"/>
<dbReference type="EMBL" id="AUZX01014115">
    <property type="protein sequence ID" value="EQD32951.1"/>
    <property type="molecule type" value="Genomic_DNA"/>
</dbReference>
<name>T0YCF7_9ZZZZ</name>
<dbReference type="GO" id="GO:0016887">
    <property type="term" value="F:ATP hydrolysis activity"/>
    <property type="evidence" value="ECO:0007669"/>
    <property type="project" value="InterPro"/>
</dbReference>
<gene>
    <name evidence="2" type="ORF">B1A_19128</name>
</gene>
<dbReference type="PANTHER" id="PTHR43514:SF4">
    <property type="entry name" value="ABC TRANSPORTER I FAMILY MEMBER 10"/>
    <property type="match status" value="1"/>
</dbReference>
<dbReference type="Gene3D" id="3.40.50.300">
    <property type="entry name" value="P-loop containing nucleotide triphosphate hydrolases"/>
    <property type="match status" value="1"/>
</dbReference>
<dbReference type="InterPro" id="IPR050334">
    <property type="entry name" value="Molybdenum_import_ModC"/>
</dbReference>
<proteinExistence type="predicted"/>
<dbReference type="SUPFAM" id="SSF52540">
    <property type="entry name" value="P-loop containing nucleoside triphosphate hydrolases"/>
    <property type="match status" value="1"/>
</dbReference>
<sequence>MDKKVGKISGGQARKVALARMFLKPCSLYLLDEPLTGIDPAARQSLTGVILGILEQTGVPAIWVTHSPDEVACVANEMAEFSISESEDRAGWLQRTRHGGSTFLGTEKEPLPG</sequence>
<dbReference type="Pfam" id="PF00005">
    <property type="entry name" value="ABC_tran"/>
    <property type="match status" value="1"/>
</dbReference>
<protein>
    <submittedName>
        <fullName evidence="2">ABC transporter-like domain protein</fullName>
    </submittedName>
</protein>
<reference evidence="2" key="2">
    <citation type="journal article" date="2014" name="ISME J.">
        <title>Microbial stratification in low pH oxic and suboxic macroscopic growths along an acid mine drainage.</title>
        <authorList>
            <person name="Mendez-Garcia C."/>
            <person name="Mesa V."/>
            <person name="Sprenger R.R."/>
            <person name="Richter M."/>
            <person name="Diez M.S."/>
            <person name="Solano J."/>
            <person name="Bargiela R."/>
            <person name="Golyshina O.V."/>
            <person name="Manteca A."/>
            <person name="Ramos J.L."/>
            <person name="Gallego J.R."/>
            <person name="Llorente I."/>
            <person name="Martins Dos Santos V.A."/>
            <person name="Jensen O.N."/>
            <person name="Pelaez A.I."/>
            <person name="Sanchez J."/>
            <person name="Ferrer M."/>
        </authorList>
    </citation>
    <scope>NUCLEOTIDE SEQUENCE</scope>
</reference>
<dbReference type="PANTHER" id="PTHR43514">
    <property type="entry name" value="ABC TRANSPORTER I FAMILY MEMBER 10"/>
    <property type="match status" value="1"/>
</dbReference>
<feature type="domain" description="ABC transporter" evidence="1">
    <location>
        <begin position="3"/>
        <end position="35"/>
    </location>
</feature>
<organism evidence="2">
    <name type="scientific">mine drainage metagenome</name>
    <dbReference type="NCBI Taxonomy" id="410659"/>
    <lineage>
        <taxon>unclassified sequences</taxon>
        <taxon>metagenomes</taxon>
        <taxon>ecological metagenomes</taxon>
    </lineage>
</organism>
<dbReference type="GO" id="GO:0005524">
    <property type="term" value="F:ATP binding"/>
    <property type="evidence" value="ECO:0007669"/>
    <property type="project" value="InterPro"/>
</dbReference>
<comment type="caution">
    <text evidence="2">The sequence shown here is derived from an EMBL/GenBank/DDBJ whole genome shotgun (WGS) entry which is preliminary data.</text>
</comment>
<evidence type="ECO:0000313" key="2">
    <source>
        <dbReference type="EMBL" id="EQD32951.1"/>
    </source>
</evidence>
<dbReference type="InterPro" id="IPR003439">
    <property type="entry name" value="ABC_transporter-like_ATP-bd"/>
</dbReference>
<reference evidence="2" key="1">
    <citation type="submission" date="2013-08" db="EMBL/GenBank/DDBJ databases">
        <authorList>
            <person name="Mendez C."/>
            <person name="Richter M."/>
            <person name="Ferrer M."/>
            <person name="Sanchez J."/>
        </authorList>
    </citation>
    <scope>NUCLEOTIDE SEQUENCE</scope>
</reference>
<accession>T0YCF7</accession>
<evidence type="ECO:0000259" key="1">
    <source>
        <dbReference type="Pfam" id="PF00005"/>
    </source>
</evidence>